<proteinExistence type="predicted"/>
<dbReference type="OrthoDB" id="4380123at2"/>
<keyword evidence="2" id="KW-1185">Reference proteome</keyword>
<reference evidence="1 2" key="1">
    <citation type="submission" date="2019-01" db="EMBL/GenBank/DDBJ databases">
        <title>Ancylomarina salipaludis sp. nov., isolated from a salt marsh.</title>
        <authorList>
            <person name="Yoon J.-H."/>
        </authorList>
    </citation>
    <scope>NUCLEOTIDE SEQUENCE [LARGE SCALE GENOMIC DNA]</scope>
    <source>
        <strain evidence="1 2">SHSM-M15</strain>
    </source>
</reference>
<dbReference type="AlphaFoldDB" id="A0A4Q1JM66"/>
<gene>
    <name evidence="1" type="ORF">EO244_08790</name>
</gene>
<accession>A0A4Q1JM66</accession>
<dbReference type="EMBL" id="SAXA01000007">
    <property type="protein sequence ID" value="RXQ94369.1"/>
    <property type="molecule type" value="Genomic_DNA"/>
</dbReference>
<comment type="caution">
    <text evidence="1">The sequence shown here is derived from an EMBL/GenBank/DDBJ whole genome shotgun (WGS) entry which is preliminary data.</text>
</comment>
<organism evidence="1 2">
    <name type="scientific">Ancylomarina salipaludis</name>
    <dbReference type="NCBI Taxonomy" id="2501299"/>
    <lineage>
        <taxon>Bacteria</taxon>
        <taxon>Pseudomonadati</taxon>
        <taxon>Bacteroidota</taxon>
        <taxon>Bacteroidia</taxon>
        <taxon>Marinilabiliales</taxon>
        <taxon>Marinifilaceae</taxon>
        <taxon>Ancylomarina</taxon>
    </lineage>
</organism>
<dbReference type="Pfam" id="PF05742">
    <property type="entry name" value="TANGO2"/>
    <property type="match status" value="1"/>
</dbReference>
<dbReference type="InterPro" id="IPR008551">
    <property type="entry name" value="TANGO2"/>
</dbReference>
<protein>
    <recommendedName>
        <fullName evidence="3">NRDE family protein</fullName>
    </recommendedName>
</protein>
<sequence length="235" mass="27422">MCTLSYIPIVGRDFIITVNRDEDPSRLALRPQKYIYNGFELFYPKDSKANGSWIISNCKDTCLCVLNGAFKKHKRKANYRQSRGLMLLDFFGYANLDDFIKNYPFDGIEAFTLIVVENKTGIRLTELVWDEQKLFIKEFDSSKSHIWSSTSLYTDAMKLERKKWFQDWLNNASQLNADSILEFHKTGGSGNKEYGLLMNRRNFVRTVCITQILGFGSEYKMRYIELTEDDLNKTD</sequence>
<evidence type="ECO:0000313" key="1">
    <source>
        <dbReference type="EMBL" id="RXQ94369.1"/>
    </source>
</evidence>
<name>A0A4Q1JM66_9BACT</name>
<dbReference type="Proteomes" id="UP000289703">
    <property type="component" value="Unassembled WGS sequence"/>
</dbReference>
<evidence type="ECO:0008006" key="3">
    <source>
        <dbReference type="Google" id="ProtNLM"/>
    </source>
</evidence>
<dbReference type="RefSeq" id="WP_129254297.1">
    <property type="nucleotide sequence ID" value="NZ_SAXA01000007.1"/>
</dbReference>
<evidence type="ECO:0000313" key="2">
    <source>
        <dbReference type="Proteomes" id="UP000289703"/>
    </source>
</evidence>